<dbReference type="Proteomes" id="UP001170624">
    <property type="component" value="Unassembled WGS sequence"/>
</dbReference>
<reference evidence="1" key="1">
    <citation type="submission" date="2023-07" db="EMBL/GenBank/DDBJ databases">
        <title>Genome content predicts the carbon catabolic preferences of heterotrophic bacteria.</title>
        <authorList>
            <person name="Gralka M."/>
        </authorList>
    </citation>
    <scope>NUCLEOTIDE SEQUENCE</scope>
    <source>
        <strain evidence="1">G2M05</strain>
    </source>
</reference>
<dbReference type="EMBL" id="JAUOPU010000004">
    <property type="protein sequence ID" value="MDO6542018.1"/>
    <property type="molecule type" value="Genomic_DNA"/>
</dbReference>
<dbReference type="InterPro" id="IPR039498">
    <property type="entry name" value="NTP_transf_5"/>
</dbReference>
<dbReference type="Gene3D" id="3.30.460.40">
    <property type="match status" value="1"/>
</dbReference>
<dbReference type="Pfam" id="PF14907">
    <property type="entry name" value="NTP_transf_5"/>
    <property type="match status" value="1"/>
</dbReference>
<dbReference type="AlphaFoldDB" id="A0AAW7Y0B9"/>
<proteinExistence type="predicted"/>
<organism evidence="1 2">
    <name type="scientific">Photobacterium sanguinicancri</name>
    <dbReference type="NCBI Taxonomy" id="875932"/>
    <lineage>
        <taxon>Bacteria</taxon>
        <taxon>Pseudomonadati</taxon>
        <taxon>Pseudomonadota</taxon>
        <taxon>Gammaproteobacteria</taxon>
        <taxon>Vibrionales</taxon>
        <taxon>Vibrionaceae</taxon>
        <taxon>Photobacterium</taxon>
    </lineage>
</organism>
<dbReference type="RefSeq" id="WP_261858490.1">
    <property type="nucleotide sequence ID" value="NZ_AP024851.1"/>
</dbReference>
<gene>
    <name evidence="1" type="ORF">Q4568_05720</name>
</gene>
<sequence length="375" mass="43773">MKEAVSQGNKVETLPLVNVLTSPEKLIHASPRIQAQVIAEARYFNMLAQLKYVCEDANIWYQLPLRVKQHIQSAEYSFKNQKRQLDIEHAAIKEALSELSCSWVYLKGAAYQMLELPVFYGRLMNDIDILVPEDQLKKIETALGDHGWTHKTLTDYDEKFYREWSQEIPPLRHFSRQTELDVHFNILPKRLSQSPASAFLLKQTQRLDSDENAYTLTPAALLLHSAIHLFHESEYHKGIRDLFDIHLLIKHFGTDDAFWSQLVTLQAQLGNTDSTFYALHFSEAIYQTKIPAHIKAHYQQYKPNMLTLMLTEPSFHYVFTSMYPLHHHSGHHRAISTLYLRGHFKRLPIYKLIPHLIKKSLLKLLPEKKEETMFD</sequence>
<evidence type="ECO:0000313" key="1">
    <source>
        <dbReference type="EMBL" id="MDO6542018.1"/>
    </source>
</evidence>
<name>A0AAW7Y0B9_9GAMM</name>
<accession>A0AAW7Y0B9</accession>
<protein>
    <submittedName>
        <fullName evidence="1">Nucleotidyltransferase family protein</fullName>
    </submittedName>
</protein>
<comment type="caution">
    <text evidence="1">The sequence shown here is derived from an EMBL/GenBank/DDBJ whole genome shotgun (WGS) entry which is preliminary data.</text>
</comment>
<evidence type="ECO:0000313" key="2">
    <source>
        <dbReference type="Proteomes" id="UP001170624"/>
    </source>
</evidence>